<evidence type="ECO:0000256" key="1">
    <source>
        <dbReference type="SAM" id="MobiDB-lite"/>
    </source>
</evidence>
<feature type="compositionally biased region" description="Acidic residues" evidence="1">
    <location>
        <begin position="185"/>
        <end position="199"/>
    </location>
</feature>
<dbReference type="AlphaFoldDB" id="A0AAN7BCI5"/>
<reference evidence="2" key="1">
    <citation type="journal article" date="2023" name="Mol. Phylogenet. Evol.">
        <title>Genome-scale phylogeny and comparative genomics of the fungal order Sordariales.</title>
        <authorList>
            <person name="Hensen N."/>
            <person name="Bonometti L."/>
            <person name="Westerberg I."/>
            <person name="Brannstrom I.O."/>
            <person name="Guillou S."/>
            <person name="Cros-Aarteil S."/>
            <person name="Calhoun S."/>
            <person name="Haridas S."/>
            <person name="Kuo A."/>
            <person name="Mondo S."/>
            <person name="Pangilinan J."/>
            <person name="Riley R."/>
            <person name="LaButti K."/>
            <person name="Andreopoulos B."/>
            <person name="Lipzen A."/>
            <person name="Chen C."/>
            <person name="Yan M."/>
            <person name="Daum C."/>
            <person name="Ng V."/>
            <person name="Clum A."/>
            <person name="Steindorff A."/>
            <person name="Ohm R.A."/>
            <person name="Martin F."/>
            <person name="Silar P."/>
            <person name="Natvig D.O."/>
            <person name="Lalanne C."/>
            <person name="Gautier V."/>
            <person name="Ament-Velasquez S.L."/>
            <person name="Kruys A."/>
            <person name="Hutchinson M.I."/>
            <person name="Powell A.J."/>
            <person name="Barry K."/>
            <person name="Miller A.N."/>
            <person name="Grigoriev I.V."/>
            <person name="Debuchy R."/>
            <person name="Gladieux P."/>
            <person name="Hiltunen Thoren M."/>
            <person name="Johannesson H."/>
        </authorList>
    </citation>
    <scope>NUCLEOTIDE SEQUENCE</scope>
    <source>
        <strain evidence="2">PSN293</strain>
    </source>
</reference>
<evidence type="ECO:0000313" key="3">
    <source>
        <dbReference type="Proteomes" id="UP001301769"/>
    </source>
</evidence>
<dbReference type="Proteomes" id="UP001301769">
    <property type="component" value="Unassembled WGS sequence"/>
</dbReference>
<feature type="region of interest" description="Disordered" evidence="1">
    <location>
        <begin position="252"/>
        <end position="298"/>
    </location>
</feature>
<feature type="compositionally biased region" description="Polar residues" evidence="1">
    <location>
        <begin position="285"/>
        <end position="298"/>
    </location>
</feature>
<feature type="compositionally biased region" description="Low complexity" evidence="1">
    <location>
        <begin position="29"/>
        <end position="38"/>
    </location>
</feature>
<feature type="compositionally biased region" description="Basic and acidic residues" evidence="1">
    <location>
        <begin position="150"/>
        <end position="161"/>
    </location>
</feature>
<comment type="caution">
    <text evidence="2">The sequence shown here is derived from an EMBL/GenBank/DDBJ whole genome shotgun (WGS) entry which is preliminary data.</text>
</comment>
<feature type="compositionally biased region" description="Low complexity" evidence="1">
    <location>
        <begin position="255"/>
        <end position="270"/>
    </location>
</feature>
<reference evidence="2" key="2">
    <citation type="submission" date="2023-05" db="EMBL/GenBank/DDBJ databases">
        <authorList>
            <consortium name="Lawrence Berkeley National Laboratory"/>
            <person name="Steindorff A."/>
            <person name="Hensen N."/>
            <person name="Bonometti L."/>
            <person name="Westerberg I."/>
            <person name="Brannstrom I.O."/>
            <person name="Guillou S."/>
            <person name="Cros-Aarteil S."/>
            <person name="Calhoun S."/>
            <person name="Haridas S."/>
            <person name="Kuo A."/>
            <person name="Mondo S."/>
            <person name="Pangilinan J."/>
            <person name="Riley R."/>
            <person name="Labutti K."/>
            <person name="Andreopoulos B."/>
            <person name="Lipzen A."/>
            <person name="Chen C."/>
            <person name="Yanf M."/>
            <person name="Daum C."/>
            <person name="Ng V."/>
            <person name="Clum A."/>
            <person name="Ohm R."/>
            <person name="Martin F."/>
            <person name="Silar P."/>
            <person name="Natvig D."/>
            <person name="Lalanne C."/>
            <person name="Gautier V."/>
            <person name="Ament-Velasquez S.L."/>
            <person name="Kruys A."/>
            <person name="Hutchinson M.I."/>
            <person name="Powell A.J."/>
            <person name="Barry K."/>
            <person name="Miller A.N."/>
            <person name="Grigoriev I.V."/>
            <person name="Debuchy R."/>
            <person name="Gladieux P."/>
            <person name="Thoren M.H."/>
            <person name="Johannesson H."/>
        </authorList>
    </citation>
    <scope>NUCLEOTIDE SEQUENCE</scope>
    <source>
        <strain evidence="2">PSN293</strain>
    </source>
</reference>
<feature type="region of interest" description="Disordered" evidence="1">
    <location>
        <begin position="150"/>
        <end position="217"/>
    </location>
</feature>
<feature type="compositionally biased region" description="Basic and acidic residues" evidence="1">
    <location>
        <begin position="171"/>
        <end position="181"/>
    </location>
</feature>
<proteinExistence type="predicted"/>
<organism evidence="2 3">
    <name type="scientific">Rhypophila decipiens</name>
    <dbReference type="NCBI Taxonomy" id="261697"/>
    <lineage>
        <taxon>Eukaryota</taxon>
        <taxon>Fungi</taxon>
        <taxon>Dikarya</taxon>
        <taxon>Ascomycota</taxon>
        <taxon>Pezizomycotina</taxon>
        <taxon>Sordariomycetes</taxon>
        <taxon>Sordariomycetidae</taxon>
        <taxon>Sordariales</taxon>
        <taxon>Naviculisporaceae</taxon>
        <taxon>Rhypophila</taxon>
    </lineage>
</organism>
<sequence>MSSDIYYTVEDGEVPPSYFESISPSPTYTLSPSSSSISRGNNELVLPPSSSITSPLTTHLHNLPMRMRANQEARVTEQAAQDAEIIALLAPHVEKFMVDLGSLARIPTRAELTLVPGTMVPKGAKMSGAAERRREGEVVRVVRVEFPRLKKDDSGDKKGGEKYGNGYPSEKGMRDNSRADNGDGVFDDSDEDERDESGFDEWGRFDTEAGEGATKENPWFFRDEAMAHRLARYLGPEPNLDRRHIQAVVAGGGSPAPVSPGAATSSSSSGWSRWGRKKQQAVPKSVNSPMLSPGETEQASMTVRVEEVVFRVVNDFGIYESLSGFGIVVTVKIRG</sequence>
<feature type="region of interest" description="Disordered" evidence="1">
    <location>
        <begin position="29"/>
        <end position="53"/>
    </location>
</feature>
<dbReference type="EMBL" id="MU858053">
    <property type="protein sequence ID" value="KAK4218317.1"/>
    <property type="molecule type" value="Genomic_DNA"/>
</dbReference>
<accession>A0AAN7BCI5</accession>
<keyword evidence="3" id="KW-1185">Reference proteome</keyword>
<gene>
    <name evidence="2" type="ORF">QBC37DRAFT_274775</name>
</gene>
<name>A0AAN7BCI5_9PEZI</name>
<protein>
    <submittedName>
        <fullName evidence="2">Uncharacterized protein</fullName>
    </submittedName>
</protein>
<evidence type="ECO:0000313" key="2">
    <source>
        <dbReference type="EMBL" id="KAK4218317.1"/>
    </source>
</evidence>